<dbReference type="AlphaFoldDB" id="A0A4Y2HPX3"/>
<name>A0A4Y2HPX3_ARAVE</name>
<proteinExistence type="predicted"/>
<evidence type="ECO:0000256" key="1">
    <source>
        <dbReference type="SAM" id="MobiDB-lite"/>
    </source>
</evidence>
<feature type="compositionally biased region" description="Low complexity" evidence="1">
    <location>
        <begin position="38"/>
        <end position="59"/>
    </location>
</feature>
<dbReference type="EMBL" id="BGPR01002084">
    <property type="protein sequence ID" value="GBM67447.1"/>
    <property type="molecule type" value="Genomic_DNA"/>
</dbReference>
<protein>
    <submittedName>
        <fullName evidence="2">Uncharacterized protein</fullName>
    </submittedName>
</protein>
<reference evidence="2 3" key="1">
    <citation type="journal article" date="2019" name="Sci. Rep.">
        <title>Orb-weaving spider Araneus ventricosus genome elucidates the spidroin gene catalogue.</title>
        <authorList>
            <person name="Kono N."/>
            <person name="Nakamura H."/>
            <person name="Ohtoshi R."/>
            <person name="Moran D.A.P."/>
            <person name="Shinohara A."/>
            <person name="Yoshida Y."/>
            <person name="Fujiwara M."/>
            <person name="Mori M."/>
            <person name="Tomita M."/>
            <person name="Arakawa K."/>
        </authorList>
    </citation>
    <scope>NUCLEOTIDE SEQUENCE [LARGE SCALE GENOMIC DNA]</scope>
</reference>
<sequence length="96" mass="10795">MVSNTQDNGELRFSHKYAGKHVTQVTGTVDLAQISSTNRQQFTSNNSNSTFRFRNTNRQQITNNDSNSSFNSAQPTGFPALQMKLKRRPSRSTTLP</sequence>
<feature type="region of interest" description="Disordered" evidence="1">
    <location>
        <begin position="38"/>
        <end position="96"/>
    </location>
</feature>
<feature type="compositionally biased region" description="Polar residues" evidence="1">
    <location>
        <begin position="60"/>
        <end position="75"/>
    </location>
</feature>
<evidence type="ECO:0000313" key="2">
    <source>
        <dbReference type="EMBL" id="GBM67447.1"/>
    </source>
</evidence>
<keyword evidence="3" id="KW-1185">Reference proteome</keyword>
<comment type="caution">
    <text evidence="2">The sequence shown here is derived from an EMBL/GenBank/DDBJ whole genome shotgun (WGS) entry which is preliminary data.</text>
</comment>
<gene>
    <name evidence="2" type="ORF">AVEN_265400_1</name>
</gene>
<organism evidence="2 3">
    <name type="scientific">Araneus ventricosus</name>
    <name type="common">Orbweaver spider</name>
    <name type="synonym">Epeira ventricosa</name>
    <dbReference type="NCBI Taxonomy" id="182803"/>
    <lineage>
        <taxon>Eukaryota</taxon>
        <taxon>Metazoa</taxon>
        <taxon>Ecdysozoa</taxon>
        <taxon>Arthropoda</taxon>
        <taxon>Chelicerata</taxon>
        <taxon>Arachnida</taxon>
        <taxon>Araneae</taxon>
        <taxon>Araneomorphae</taxon>
        <taxon>Entelegynae</taxon>
        <taxon>Araneoidea</taxon>
        <taxon>Araneidae</taxon>
        <taxon>Araneus</taxon>
    </lineage>
</organism>
<evidence type="ECO:0000313" key="3">
    <source>
        <dbReference type="Proteomes" id="UP000499080"/>
    </source>
</evidence>
<accession>A0A4Y2HPX3</accession>
<dbReference type="Proteomes" id="UP000499080">
    <property type="component" value="Unassembled WGS sequence"/>
</dbReference>